<comment type="caution">
    <text evidence="2">The sequence shown here is derived from an EMBL/GenBank/DDBJ whole genome shotgun (WGS) entry which is preliminary data.</text>
</comment>
<feature type="domain" description="Reverse transcriptase" evidence="1">
    <location>
        <begin position="1"/>
        <end position="107"/>
    </location>
</feature>
<evidence type="ECO:0000313" key="3">
    <source>
        <dbReference type="Proteomes" id="UP001516464"/>
    </source>
</evidence>
<sequence length="115" mass="12843">SIVNKRVNKGILQGGSLSPLLFVLCIDPLSRRLNERYPKVSIHAEEILHATNHLLFIDDLKLLATNSTVMGNMVKETESFFKAIGLEINREKSATNDSQCKNTTISLIALEYINT</sequence>
<dbReference type="EMBL" id="SBIQ01000393">
    <property type="protein sequence ID" value="KAF7678016.1"/>
    <property type="molecule type" value="Genomic_DNA"/>
</dbReference>
<accession>A0ABQ7HVJ3</accession>
<organism evidence="2 3">
    <name type="scientific">Astathelohania contejeani</name>
    <dbReference type="NCBI Taxonomy" id="164912"/>
    <lineage>
        <taxon>Eukaryota</taxon>
        <taxon>Fungi</taxon>
        <taxon>Fungi incertae sedis</taxon>
        <taxon>Microsporidia</taxon>
        <taxon>Astathelohaniidae</taxon>
        <taxon>Astathelohania</taxon>
    </lineage>
</organism>
<evidence type="ECO:0000259" key="1">
    <source>
        <dbReference type="PROSITE" id="PS50878"/>
    </source>
</evidence>
<dbReference type="Pfam" id="PF00078">
    <property type="entry name" value="RVT_1"/>
    <property type="match status" value="1"/>
</dbReference>
<dbReference type="Proteomes" id="UP001516464">
    <property type="component" value="Unassembled WGS sequence"/>
</dbReference>
<gene>
    <name evidence="2" type="primary">pol_8</name>
    <name evidence="2" type="ORF">TCON_2604</name>
</gene>
<name>A0ABQ7HVJ3_9MICR</name>
<feature type="non-terminal residue" evidence="2">
    <location>
        <position position="1"/>
    </location>
</feature>
<evidence type="ECO:0000313" key="2">
    <source>
        <dbReference type="EMBL" id="KAF7678016.1"/>
    </source>
</evidence>
<keyword evidence="3" id="KW-1185">Reference proteome</keyword>
<reference evidence="2 3" key="1">
    <citation type="submission" date="2019-01" db="EMBL/GenBank/DDBJ databases">
        <title>Genomes sequencing and comparative genomics of infectious freshwater microsporidia, Cucumispora dikerogammari and Thelohania contejeani.</title>
        <authorList>
            <person name="Cormier A."/>
            <person name="Giraud I."/>
            <person name="Wattier R."/>
            <person name="Teixeira M."/>
            <person name="Grandjean F."/>
            <person name="Rigaud T."/>
            <person name="Cordaux R."/>
        </authorList>
    </citation>
    <scope>NUCLEOTIDE SEQUENCE [LARGE SCALE GENOMIC DNA]</scope>
    <source>
        <strain evidence="2">T1</strain>
        <tissue evidence="2">Spores</tissue>
    </source>
</reference>
<protein>
    <submittedName>
        <fullName evidence="2">Retrovirus-related Pol polyprotein from type-2 retrotransposable element R2DM</fullName>
    </submittedName>
</protein>
<proteinExistence type="predicted"/>
<dbReference type="PROSITE" id="PS50878">
    <property type="entry name" value="RT_POL"/>
    <property type="match status" value="1"/>
</dbReference>
<dbReference type="SUPFAM" id="SSF56672">
    <property type="entry name" value="DNA/RNA polymerases"/>
    <property type="match status" value="1"/>
</dbReference>
<dbReference type="InterPro" id="IPR000477">
    <property type="entry name" value="RT_dom"/>
</dbReference>
<dbReference type="InterPro" id="IPR043502">
    <property type="entry name" value="DNA/RNA_pol_sf"/>
</dbReference>